<keyword evidence="2" id="KW-0413">Isomerase</keyword>
<feature type="domain" description="Cupin type-2" evidence="1">
    <location>
        <begin position="40"/>
        <end position="108"/>
    </location>
</feature>
<dbReference type="InterPro" id="IPR013096">
    <property type="entry name" value="Cupin_2"/>
</dbReference>
<dbReference type="PANTHER" id="PTHR36440:SF1">
    <property type="entry name" value="PUTATIVE (AFU_ORTHOLOGUE AFUA_8G07350)-RELATED"/>
    <property type="match status" value="1"/>
</dbReference>
<evidence type="ECO:0000313" key="3">
    <source>
        <dbReference type="Proteomes" id="UP000199152"/>
    </source>
</evidence>
<dbReference type="Gene3D" id="2.60.120.10">
    <property type="entry name" value="Jelly Rolls"/>
    <property type="match status" value="1"/>
</dbReference>
<dbReference type="PANTHER" id="PTHR36440">
    <property type="entry name" value="PUTATIVE (AFU_ORTHOLOGUE AFUA_8G07350)-RELATED"/>
    <property type="match status" value="1"/>
</dbReference>
<dbReference type="STRING" id="504800.SAMN04488085_1071"/>
<protein>
    <submittedName>
        <fullName evidence="2">Mannose-6-phosphate isomerase, cupin superfamily</fullName>
    </submittedName>
</protein>
<name>A0A1I4F977_9ACTN</name>
<dbReference type="InterPro" id="IPR011051">
    <property type="entry name" value="RmlC_Cupin_sf"/>
</dbReference>
<organism evidence="2 3">
    <name type="scientific">Geodermatophilus ruber</name>
    <dbReference type="NCBI Taxonomy" id="504800"/>
    <lineage>
        <taxon>Bacteria</taxon>
        <taxon>Bacillati</taxon>
        <taxon>Actinomycetota</taxon>
        <taxon>Actinomycetes</taxon>
        <taxon>Geodermatophilales</taxon>
        <taxon>Geodermatophilaceae</taxon>
        <taxon>Geodermatophilus</taxon>
    </lineage>
</organism>
<dbReference type="OrthoDB" id="9090296at2"/>
<dbReference type="InterPro" id="IPR053146">
    <property type="entry name" value="QDO-like"/>
</dbReference>
<gene>
    <name evidence="2" type="ORF">SAMN04488085_1071</name>
</gene>
<dbReference type="GO" id="GO:0016853">
    <property type="term" value="F:isomerase activity"/>
    <property type="evidence" value="ECO:0007669"/>
    <property type="project" value="UniProtKB-KW"/>
</dbReference>
<proteinExistence type="predicted"/>
<dbReference type="RefSeq" id="WP_091324845.1">
    <property type="nucleotide sequence ID" value="NZ_FOSW01000007.1"/>
</dbReference>
<dbReference type="SUPFAM" id="SSF51182">
    <property type="entry name" value="RmlC-like cupins"/>
    <property type="match status" value="1"/>
</dbReference>
<accession>A0A1I4F977</accession>
<dbReference type="Proteomes" id="UP000199152">
    <property type="component" value="Unassembled WGS sequence"/>
</dbReference>
<dbReference type="InParanoid" id="A0A1I4F977"/>
<dbReference type="InterPro" id="IPR014710">
    <property type="entry name" value="RmlC-like_jellyroll"/>
</dbReference>
<evidence type="ECO:0000259" key="1">
    <source>
        <dbReference type="Pfam" id="PF07883"/>
    </source>
</evidence>
<evidence type="ECO:0000313" key="2">
    <source>
        <dbReference type="EMBL" id="SFL13407.1"/>
    </source>
</evidence>
<dbReference type="AlphaFoldDB" id="A0A1I4F977"/>
<dbReference type="Pfam" id="PF07883">
    <property type="entry name" value="Cupin_2"/>
    <property type="match status" value="1"/>
</dbReference>
<keyword evidence="3" id="KW-1185">Reference proteome</keyword>
<sequence length="151" mass="16303">MTVTVTAPGEGEQFPAGPVRFRILEDGTSVDKRFGVAECYLPPGWPGPPQHTHRAHDETFYVVTGTVLFMSGTDELLAPAGSLVTAPIGDPHTFGNADADAPATLLCTVTPERYLGYFRDLQDLRPGPDGMLNPSEVLGIMARYATEPYRP</sequence>
<reference evidence="2 3" key="1">
    <citation type="submission" date="2016-10" db="EMBL/GenBank/DDBJ databases">
        <authorList>
            <person name="de Groot N.N."/>
        </authorList>
    </citation>
    <scope>NUCLEOTIDE SEQUENCE [LARGE SCALE GENOMIC DNA]</scope>
    <source>
        <strain evidence="2 3">DSM 45317</strain>
    </source>
</reference>
<dbReference type="EMBL" id="FOSW01000007">
    <property type="protein sequence ID" value="SFL13407.1"/>
    <property type="molecule type" value="Genomic_DNA"/>
</dbReference>